<accession>A0A1S3XRF7</accession>
<organism evidence="4">
    <name type="scientific">Nicotiana tabacum</name>
    <name type="common">Common tobacco</name>
    <dbReference type="NCBI Taxonomy" id="4097"/>
    <lineage>
        <taxon>Eukaryota</taxon>
        <taxon>Viridiplantae</taxon>
        <taxon>Streptophyta</taxon>
        <taxon>Embryophyta</taxon>
        <taxon>Tracheophyta</taxon>
        <taxon>Spermatophyta</taxon>
        <taxon>Magnoliopsida</taxon>
        <taxon>eudicotyledons</taxon>
        <taxon>Gunneridae</taxon>
        <taxon>Pentapetalae</taxon>
        <taxon>asterids</taxon>
        <taxon>lamiids</taxon>
        <taxon>Solanales</taxon>
        <taxon>Solanaceae</taxon>
        <taxon>Nicotianoideae</taxon>
        <taxon>Nicotianeae</taxon>
        <taxon>Nicotiana</taxon>
    </lineage>
</organism>
<dbReference type="OMA" id="QRENPIN"/>
<dbReference type="RefSeq" id="XP_016442533.1">
    <property type="nucleotide sequence ID" value="XM_016587047.1"/>
</dbReference>
<feature type="compositionally biased region" description="Acidic residues" evidence="3">
    <location>
        <begin position="67"/>
        <end position="76"/>
    </location>
</feature>
<feature type="region of interest" description="Disordered" evidence="3">
    <location>
        <begin position="34"/>
        <end position="111"/>
    </location>
</feature>
<dbReference type="OrthoDB" id="201362at2759"/>
<dbReference type="KEGG" id="nta:107767940"/>
<feature type="compositionally biased region" description="Basic and acidic residues" evidence="3">
    <location>
        <begin position="77"/>
        <end position="86"/>
    </location>
</feature>
<dbReference type="PANTHER" id="PTHR28524">
    <property type="entry name" value="SUCCINATE DEHYDROGENASE ASSEMBLY FACTOR 4, MITOCHONDRIAL"/>
    <property type="match status" value="1"/>
</dbReference>
<protein>
    <recommendedName>
        <fullName evidence="2">Succinate dehydrogenase assembly factor 4, mitochondrial</fullName>
    </recommendedName>
</protein>
<dbReference type="GO" id="GO:0034553">
    <property type="term" value="P:mitochondrial respiratory chain complex II assembly"/>
    <property type="evidence" value="ECO:0000318"/>
    <property type="project" value="GO_Central"/>
</dbReference>
<feature type="compositionally biased region" description="Basic and acidic residues" evidence="3">
    <location>
        <begin position="98"/>
        <end position="111"/>
    </location>
</feature>
<dbReference type="GO" id="GO:0005739">
    <property type="term" value="C:mitochondrion"/>
    <property type="evidence" value="ECO:0000318"/>
    <property type="project" value="GO_Central"/>
</dbReference>
<evidence type="ECO:0000313" key="5">
    <source>
        <dbReference type="RefSeq" id="XP_016442534.1"/>
    </source>
</evidence>
<comment type="similarity">
    <text evidence="1">Belongs to the SDHAF4 family.</text>
</comment>
<gene>
    <name evidence="4 5" type="primary">LOC107767940</name>
</gene>
<evidence type="ECO:0000256" key="2">
    <source>
        <dbReference type="ARBA" id="ARBA00022170"/>
    </source>
</evidence>
<dbReference type="STRING" id="4097.A0A1S3XRF7"/>
<dbReference type="PaxDb" id="4097-A0A1S3XRF7"/>
<evidence type="ECO:0000256" key="1">
    <source>
        <dbReference type="ARBA" id="ARBA00005701"/>
    </source>
</evidence>
<name>A0A1S3XRF7_TOBAC</name>
<evidence type="ECO:0000313" key="4">
    <source>
        <dbReference type="RefSeq" id="XP_016442533.1"/>
    </source>
</evidence>
<proteinExistence type="inferred from homology"/>
<dbReference type="RefSeq" id="XP_016442534.1">
    <property type="nucleotide sequence ID" value="XM_016587048.1"/>
</dbReference>
<reference evidence="4 5" key="1">
    <citation type="submission" date="2025-04" db="UniProtKB">
        <authorList>
            <consortium name="RefSeq"/>
        </authorList>
    </citation>
    <scope>IDENTIFICATION</scope>
</reference>
<dbReference type="AlphaFoldDB" id="A0A1S3XRF7"/>
<dbReference type="InterPro" id="IPR012875">
    <property type="entry name" value="SDHF4"/>
</dbReference>
<feature type="compositionally biased region" description="Basic and acidic residues" evidence="3">
    <location>
        <begin position="41"/>
        <end position="65"/>
    </location>
</feature>
<evidence type="ECO:0000256" key="3">
    <source>
        <dbReference type="SAM" id="MobiDB-lite"/>
    </source>
</evidence>
<dbReference type="Pfam" id="PF07896">
    <property type="entry name" value="DUF1674"/>
    <property type="match status" value="1"/>
</dbReference>
<dbReference type="PANTHER" id="PTHR28524:SF3">
    <property type="entry name" value="SUCCINATE DEHYDROGENASE ASSEMBLY FACTOR 4, MITOCHONDRIAL"/>
    <property type="match status" value="1"/>
</dbReference>
<sequence>MARNMGHLLRSMIELPVSKVGFTKNSAGRLICSSTQGAQIKQDRPGEHDPRTSDEKEKVDNKNEGSTEVEGENDEGGSDHINKKTGEIGGPKGPEPTRYGDWERGGRCSDF</sequence>